<evidence type="ECO:0000259" key="1">
    <source>
        <dbReference type="Pfam" id="PF08241"/>
    </source>
</evidence>
<organism evidence="2">
    <name type="scientific">marine metagenome</name>
    <dbReference type="NCBI Taxonomy" id="408172"/>
    <lineage>
        <taxon>unclassified sequences</taxon>
        <taxon>metagenomes</taxon>
        <taxon>ecological metagenomes</taxon>
    </lineage>
</organism>
<dbReference type="InterPro" id="IPR029063">
    <property type="entry name" value="SAM-dependent_MTases_sf"/>
</dbReference>
<proteinExistence type="predicted"/>
<dbReference type="GO" id="GO:0008757">
    <property type="term" value="F:S-adenosylmethionine-dependent methyltransferase activity"/>
    <property type="evidence" value="ECO:0007669"/>
    <property type="project" value="InterPro"/>
</dbReference>
<dbReference type="Gene3D" id="3.40.50.150">
    <property type="entry name" value="Vaccinia Virus protein VP39"/>
    <property type="match status" value="1"/>
</dbReference>
<evidence type="ECO:0000313" key="2">
    <source>
        <dbReference type="EMBL" id="SUZ63099.1"/>
    </source>
</evidence>
<sequence>MLDNYDYKEHWNNAYQNNVVEKLGWFEDDPVASFDLIEKCNLSKDALIFNAGAGATTLIGLLLEKGYSNILVNDISFLALDKLKNSINNNNNVSFIVDDLTNPTTSLNIKNVDLWHDRAVLHFFTSKDQQLSYFNLLKKIVRKGGYVIFSEFGIDGAKKCCGLDIVNYSEKMLQDRLGEEFTLLESFNHQYNHPSNGNTRKYIYTLFKRITDLY</sequence>
<reference evidence="2" key="1">
    <citation type="submission" date="2018-05" db="EMBL/GenBank/DDBJ databases">
        <authorList>
            <person name="Lanie J.A."/>
            <person name="Ng W.-L."/>
            <person name="Kazmierczak K.M."/>
            <person name="Andrzejewski T.M."/>
            <person name="Davidsen T.M."/>
            <person name="Wayne K.J."/>
            <person name="Tettelin H."/>
            <person name="Glass J.I."/>
            <person name="Rusch D."/>
            <person name="Podicherti R."/>
            <person name="Tsui H.-C.T."/>
            <person name="Winkler M.E."/>
        </authorList>
    </citation>
    <scope>NUCLEOTIDE SEQUENCE</scope>
</reference>
<protein>
    <recommendedName>
        <fullName evidence="1">Methyltransferase type 11 domain-containing protein</fullName>
    </recommendedName>
</protein>
<name>A0A381PA66_9ZZZZ</name>
<gene>
    <name evidence="2" type="ORF">METZ01_LOCUS15953</name>
</gene>
<dbReference type="SUPFAM" id="SSF53335">
    <property type="entry name" value="S-adenosyl-L-methionine-dependent methyltransferases"/>
    <property type="match status" value="1"/>
</dbReference>
<dbReference type="Pfam" id="PF08241">
    <property type="entry name" value="Methyltransf_11"/>
    <property type="match status" value="1"/>
</dbReference>
<dbReference type="InterPro" id="IPR013216">
    <property type="entry name" value="Methyltransf_11"/>
</dbReference>
<accession>A0A381PA66</accession>
<feature type="domain" description="Methyltransferase type 11" evidence="1">
    <location>
        <begin position="51"/>
        <end position="149"/>
    </location>
</feature>
<dbReference type="AlphaFoldDB" id="A0A381PA66"/>
<dbReference type="EMBL" id="UINC01000908">
    <property type="protein sequence ID" value="SUZ63099.1"/>
    <property type="molecule type" value="Genomic_DNA"/>
</dbReference>